<dbReference type="AlphaFoldDB" id="A0A0L0P6N5"/>
<organism evidence="1 2">
    <name type="scientific">Candidozyma auris</name>
    <name type="common">Yeast</name>
    <name type="synonym">Candida auris</name>
    <dbReference type="NCBI Taxonomy" id="498019"/>
    <lineage>
        <taxon>Eukaryota</taxon>
        <taxon>Fungi</taxon>
        <taxon>Dikarya</taxon>
        <taxon>Ascomycota</taxon>
        <taxon>Saccharomycotina</taxon>
        <taxon>Pichiomycetes</taxon>
        <taxon>Metschnikowiaceae</taxon>
        <taxon>Candidozyma</taxon>
    </lineage>
</organism>
<evidence type="ECO:0000313" key="1">
    <source>
        <dbReference type="EMBL" id="KNE02012.1"/>
    </source>
</evidence>
<dbReference type="VEuPathDB" id="FungiDB:CJJ09_000356"/>
<name>A0A0L0P6N5_CANAR</name>
<reference evidence="2" key="1">
    <citation type="journal article" date="2015" name="BMC Genomics">
        <title>Draft genome of a commonly misdiagnosed multidrug resistant pathogen Candida auris.</title>
        <authorList>
            <person name="Chatterjee S."/>
            <person name="Alampalli S.V."/>
            <person name="Nageshan R.K."/>
            <person name="Chettiar S.T."/>
            <person name="Joshi S."/>
            <person name="Tatu U.S."/>
        </authorList>
    </citation>
    <scope>NUCLEOTIDE SEQUENCE [LARGE SCALE GENOMIC DNA]</scope>
    <source>
        <strain evidence="2">6684</strain>
    </source>
</reference>
<sequence>MTQDMNLEVTEASAGFNHLNTASFVFNLEKVYGLNPLHLNDLVKLLLLLCSPHSDIPHDKVQQIFNKALLGLLTAKSLDEAKAAIDVFFTQIEKCNTIHNESLLKALETFKQVLNSFGEQSEMMVMHNEMAEKRLHAAFMSLGAREKELRRFLDALAYQCIAFPHNKRLTEAKEALVKRLRQPDVNKLGCVRDFLFFFNEMAEMEYHHINGLFCAVICLLIE</sequence>
<gene>
    <name evidence="1" type="ORF">QG37_00951</name>
</gene>
<dbReference type="VEuPathDB" id="FungiDB:B9J08_003751"/>
<dbReference type="EMBL" id="LGST01000007">
    <property type="protein sequence ID" value="KNE02012.1"/>
    <property type="molecule type" value="Genomic_DNA"/>
</dbReference>
<proteinExistence type="predicted"/>
<evidence type="ECO:0000313" key="2">
    <source>
        <dbReference type="Proteomes" id="UP000037122"/>
    </source>
</evidence>
<protein>
    <submittedName>
        <fullName evidence="1">Uncharacterized protein</fullName>
    </submittedName>
</protein>
<dbReference type="VEuPathDB" id="FungiDB:CJJ07_003671"/>
<dbReference type="VEuPathDB" id="FungiDB:QG37_00951"/>
<comment type="caution">
    <text evidence="1">The sequence shown here is derived from an EMBL/GenBank/DDBJ whole genome shotgun (WGS) entry which is preliminary data.</text>
</comment>
<dbReference type="VEuPathDB" id="FungiDB:CJI97_003825"/>
<accession>A0A0L0P6N5</accession>
<dbReference type="VEuPathDB" id="FungiDB:CJI96_0002283"/>
<dbReference type="Proteomes" id="UP000037122">
    <property type="component" value="Unassembled WGS sequence"/>
</dbReference>